<proteinExistence type="predicted"/>
<dbReference type="Gene3D" id="2.140.10.10">
    <property type="entry name" value="Quinoprotein alcohol dehydrogenase-like superfamily"/>
    <property type="match status" value="1"/>
</dbReference>
<keyword evidence="4" id="KW-0418">Kinase</keyword>
<name>A0A5C6CJL4_9BACT</name>
<evidence type="ECO:0000256" key="1">
    <source>
        <dbReference type="SAM" id="MobiDB-lite"/>
    </source>
</evidence>
<accession>A0A5C6CJL4</accession>
<feature type="domain" description="Pyrrolo-quinoline quinone repeat" evidence="3">
    <location>
        <begin position="106"/>
        <end position="313"/>
    </location>
</feature>
<evidence type="ECO:0000256" key="2">
    <source>
        <dbReference type="SAM" id="SignalP"/>
    </source>
</evidence>
<dbReference type="InterPro" id="IPR015943">
    <property type="entry name" value="WD40/YVTN_repeat-like_dom_sf"/>
</dbReference>
<evidence type="ECO:0000313" key="5">
    <source>
        <dbReference type="Proteomes" id="UP000318437"/>
    </source>
</evidence>
<dbReference type="GO" id="GO:0004674">
    <property type="term" value="F:protein serine/threonine kinase activity"/>
    <property type="evidence" value="ECO:0007669"/>
    <property type="project" value="UniProtKB-EC"/>
</dbReference>
<keyword evidence="2" id="KW-0732">Signal</keyword>
<gene>
    <name evidence="4" type="primary">afsK_2</name>
    <name evidence="4" type="ORF">Pla144_38490</name>
</gene>
<dbReference type="InterPro" id="IPR002372">
    <property type="entry name" value="PQQ_rpt_dom"/>
</dbReference>
<dbReference type="OrthoDB" id="244732at2"/>
<dbReference type="Proteomes" id="UP000318437">
    <property type="component" value="Unassembled WGS sequence"/>
</dbReference>
<keyword evidence="4" id="KW-0808">Transferase</keyword>
<keyword evidence="5" id="KW-1185">Reference proteome</keyword>
<dbReference type="SUPFAM" id="SSF50998">
    <property type="entry name" value="Quinoprotein alcohol dehydrogenase-like"/>
    <property type="match status" value="1"/>
</dbReference>
<organism evidence="4 5">
    <name type="scientific">Bythopirellula polymerisocia</name>
    <dbReference type="NCBI Taxonomy" id="2528003"/>
    <lineage>
        <taxon>Bacteria</taxon>
        <taxon>Pseudomonadati</taxon>
        <taxon>Planctomycetota</taxon>
        <taxon>Planctomycetia</taxon>
        <taxon>Pirellulales</taxon>
        <taxon>Lacipirellulaceae</taxon>
        <taxon>Bythopirellula</taxon>
    </lineage>
</organism>
<dbReference type="EC" id="2.7.11.1" evidence="4"/>
<feature type="domain" description="Pyrrolo-quinoline quinone repeat" evidence="3">
    <location>
        <begin position="333"/>
        <end position="410"/>
    </location>
</feature>
<evidence type="ECO:0000259" key="3">
    <source>
        <dbReference type="Pfam" id="PF13360"/>
    </source>
</evidence>
<dbReference type="SMART" id="SM00564">
    <property type="entry name" value="PQQ"/>
    <property type="match status" value="5"/>
</dbReference>
<dbReference type="Pfam" id="PF13360">
    <property type="entry name" value="PQQ_2"/>
    <property type="match status" value="2"/>
</dbReference>
<dbReference type="Gene3D" id="2.40.10.480">
    <property type="match status" value="1"/>
</dbReference>
<dbReference type="InterPro" id="IPR018391">
    <property type="entry name" value="PQQ_b-propeller_rpt"/>
</dbReference>
<evidence type="ECO:0000313" key="4">
    <source>
        <dbReference type="EMBL" id="TWU23674.1"/>
    </source>
</evidence>
<reference evidence="4 5" key="1">
    <citation type="submission" date="2019-02" db="EMBL/GenBank/DDBJ databases">
        <title>Deep-cultivation of Planctomycetes and their phenomic and genomic characterization uncovers novel biology.</title>
        <authorList>
            <person name="Wiegand S."/>
            <person name="Jogler M."/>
            <person name="Boedeker C."/>
            <person name="Pinto D."/>
            <person name="Vollmers J."/>
            <person name="Rivas-Marin E."/>
            <person name="Kohn T."/>
            <person name="Peeters S.H."/>
            <person name="Heuer A."/>
            <person name="Rast P."/>
            <person name="Oberbeckmann S."/>
            <person name="Bunk B."/>
            <person name="Jeske O."/>
            <person name="Meyerdierks A."/>
            <person name="Storesund J.E."/>
            <person name="Kallscheuer N."/>
            <person name="Luecker S."/>
            <person name="Lage O.M."/>
            <person name="Pohl T."/>
            <person name="Merkel B.J."/>
            <person name="Hornburger P."/>
            <person name="Mueller R.-W."/>
            <person name="Bruemmer F."/>
            <person name="Labrenz M."/>
            <person name="Spormann A.M."/>
            <person name="Op Den Camp H."/>
            <person name="Overmann J."/>
            <person name="Amann R."/>
            <person name="Jetten M.S.M."/>
            <person name="Mascher T."/>
            <person name="Medema M.H."/>
            <person name="Devos D.P."/>
            <person name="Kaster A.-K."/>
            <person name="Ovreas L."/>
            <person name="Rohde M."/>
            <person name="Galperin M.Y."/>
            <person name="Jogler C."/>
        </authorList>
    </citation>
    <scope>NUCLEOTIDE SEQUENCE [LARGE SCALE GENOMIC DNA]</scope>
    <source>
        <strain evidence="4 5">Pla144</strain>
    </source>
</reference>
<feature type="region of interest" description="Disordered" evidence="1">
    <location>
        <begin position="455"/>
        <end position="474"/>
    </location>
</feature>
<dbReference type="EMBL" id="SJPS01000006">
    <property type="protein sequence ID" value="TWU23674.1"/>
    <property type="molecule type" value="Genomic_DNA"/>
</dbReference>
<feature type="chain" id="PRO_5022923570" evidence="2">
    <location>
        <begin position="34"/>
        <end position="760"/>
    </location>
</feature>
<dbReference type="PANTHER" id="PTHR34512">
    <property type="entry name" value="CELL SURFACE PROTEIN"/>
    <property type="match status" value="1"/>
</dbReference>
<protein>
    <submittedName>
        <fullName evidence="4">Serine/threonine-protein kinase AfsK</fullName>
        <ecNumber evidence="4">2.7.11.1</ecNumber>
    </submittedName>
</protein>
<dbReference type="Gene3D" id="2.130.10.10">
    <property type="entry name" value="YVTN repeat-like/Quinoprotein amine dehydrogenase"/>
    <property type="match status" value="1"/>
</dbReference>
<comment type="caution">
    <text evidence="4">The sequence shown here is derived from an EMBL/GenBank/DDBJ whole genome shotgun (WGS) entry which is preliminary data.</text>
</comment>
<feature type="signal peptide" evidence="2">
    <location>
        <begin position="1"/>
        <end position="33"/>
    </location>
</feature>
<dbReference type="AlphaFoldDB" id="A0A5C6CJL4"/>
<sequence precursor="true">MNNQWRTVKVLWLRLATCLAVLFGVLASSGIEAGDDPLDWPNWRGPQKNNVSMEKGLVESWDPEGGPGSNLLWKNDELGGRSTPIVMNGLLYTIVRDQPGTEFEAEKVVCVDAATGEKHWEYRMNLYLCEVPDTRVGWSCCTGDPETDRIYVQSVSGYFCCLEGKTGKLVWDRSLLEEFGLINTYGGRTNVPVIFEDQVLISAVVVGWGDAPKFGFLARPAHRFMSLDKATGVIRWMNGTGISPYDTTYSTPVVTVLGGQAALVFGSGDGEVWALQPRTGQPIWHYPLSRRGLNTSPLVEGNTVYYSQSEENVIGSTMGALVAIDGAMTGDLSGKEKWFVPQIMSGKSSPVMVDGKLWTVDDRAKLYVFDPETGEQLDKQALGTAMRSTPLVADGKVYTCTNAGRWYILKPTGDGVEIVHKLRLGGDNDGSPIVSHGRIYLPTSDTLYCIGDTRVTPSADPLPPQPQETPVDDDSQTALVQVEPYDVLLAPGGKQSYHVRLYNSRGQFLRKAAASEVSFGVDGPGSVSADGTYTAPAGNEHQVALVTCKVGELMGTARIRVVPPLPWSFDFNDDEDVPLTWIGGRVRYVLRDEDGERFAVKRDVLPTPKDPHNKLGTRSQLTMGPVDMANYTIEADFALDEQDGKLPDFGLTNSRYSMTVRPMNEELRIYSWSPHDYRTNASVEFKPQAHKWYTMKMRVDPVGSKAIVRGKLWPRGEAEPEDWTVEMEDFAPNLFGSPGLFGKAEVAEIFVDNIKVYPNQ</sequence>
<dbReference type="RefSeq" id="WP_146452162.1">
    <property type="nucleotide sequence ID" value="NZ_SJPS01000006.1"/>
</dbReference>
<dbReference type="InterPro" id="IPR011047">
    <property type="entry name" value="Quinoprotein_ADH-like_sf"/>
</dbReference>
<dbReference type="PANTHER" id="PTHR34512:SF30">
    <property type="entry name" value="OUTER MEMBRANE PROTEIN ASSEMBLY FACTOR BAMB"/>
    <property type="match status" value="1"/>
</dbReference>